<sequence length="302" mass="31261">MPFANLPPYEKDAFFALLDEYFMSRPDLLSRVGGAGDSERPEMQPTPGASPAVPVAAITAAQRALTSPTTSRLLTAGLQRTSTNNTDRSVNPAVAASAASLAAAALPSLVSSSSSHPPQNAVDNENVSTVGVGRVAAAAQAFSAAAGPVLPPPKPANPPTSATPKRKFGDVDVSSAGAMFRSLRGSTAAKNAPPPTVYTQPAFAAKKASSGLAPPPVRRVPLASPASAAQVPEPEDDGQLESVEEVGEWAEALYDYTSEEAGDLHLRAGERVRVTEQTSSDWWTGEVDGRSGLFPATYVKLL</sequence>
<dbReference type="Proteomes" id="UP001207468">
    <property type="component" value="Unassembled WGS sequence"/>
</dbReference>
<organism evidence="1 2">
    <name type="scientific">Russula earlei</name>
    <dbReference type="NCBI Taxonomy" id="71964"/>
    <lineage>
        <taxon>Eukaryota</taxon>
        <taxon>Fungi</taxon>
        <taxon>Dikarya</taxon>
        <taxon>Basidiomycota</taxon>
        <taxon>Agaricomycotina</taxon>
        <taxon>Agaricomycetes</taxon>
        <taxon>Russulales</taxon>
        <taxon>Russulaceae</taxon>
        <taxon>Russula</taxon>
    </lineage>
</organism>
<name>A0ACC0U677_9AGAM</name>
<evidence type="ECO:0000313" key="1">
    <source>
        <dbReference type="EMBL" id="KAI9507184.1"/>
    </source>
</evidence>
<proteinExistence type="predicted"/>
<evidence type="ECO:0000313" key="2">
    <source>
        <dbReference type="Proteomes" id="UP001207468"/>
    </source>
</evidence>
<accession>A0ACC0U677</accession>
<reference evidence="1" key="1">
    <citation type="submission" date="2021-03" db="EMBL/GenBank/DDBJ databases">
        <title>Evolutionary priming and transition to the ectomycorrhizal habit in an iconic lineage of mushroom-forming fungi: is preadaptation a requirement?</title>
        <authorList>
            <consortium name="DOE Joint Genome Institute"/>
            <person name="Looney B.P."/>
            <person name="Miyauchi S."/>
            <person name="Morin E."/>
            <person name="Drula E."/>
            <person name="Courty P.E."/>
            <person name="Chicoki N."/>
            <person name="Fauchery L."/>
            <person name="Kohler A."/>
            <person name="Kuo A."/>
            <person name="LaButti K."/>
            <person name="Pangilinan J."/>
            <person name="Lipzen A."/>
            <person name="Riley R."/>
            <person name="Andreopoulos W."/>
            <person name="He G."/>
            <person name="Johnson J."/>
            <person name="Barry K.W."/>
            <person name="Grigoriev I.V."/>
            <person name="Nagy L."/>
            <person name="Hibbett D."/>
            <person name="Henrissat B."/>
            <person name="Matheny P.B."/>
            <person name="Labbe J."/>
            <person name="Martin A.F."/>
        </authorList>
    </citation>
    <scope>NUCLEOTIDE SEQUENCE</scope>
    <source>
        <strain evidence="1">BPL698</strain>
    </source>
</reference>
<keyword evidence="2" id="KW-1185">Reference proteome</keyword>
<gene>
    <name evidence="1" type="ORF">F5148DRAFT_1276299</name>
</gene>
<protein>
    <submittedName>
        <fullName evidence="1">SH3-domain-containing protein</fullName>
    </submittedName>
</protein>
<comment type="caution">
    <text evidence="1">The sequence shown here is derived from an EMBL/GenBank/DDBJ whole genome shotgun (WGS) entry which is preliminary data.</text>
</comment>
<dbReference type="EMBL" id="JAGFNK010000136">
    <property type="protein sequence ID" value="KAI9507184.1"/>
    <property type="molecule type" value="Genomic_DNA"/>
</dbReference>